<dbReference type="Proteomes" id="UP000001072">
    <property type="component" value="Unassembled WGS sequence"/>
</dbReference>
<dbReference type="HOGENOM" id="CLU_1855709_0_0_1"/>
<feature type="region of interest" description="Disordered" evidence="1">
    <location>
        <begin position="25"/>
        <end position="44"/>
    </location>
</feature>
<dbReference type="InParanoid" id="F4RJT3"/>
<dbReference type="GeneID" id="18922755"/>
<organism evidence="3">
    <name type="scientific">Melampsora larici-populina (strain 98AG31 / pathotype 3-4-7)</name>
    <name type="common">Poplar leaf rust fungus</name>
    <dbReference type="NCBI Taxonomy" id="747676"/>
    <lineage>
        <taxon>Eukaryota</taxon>
        <taxon>Fungi</taxon>
        <taxon>Dikarya</taxon>
        <taxon>Basidiomycota</taxon>
        <taxon>Pucciniomycotina</taxon>
        <taxon>Pucciniomycetes</taxon>
        <taxon>Pucciniales</taxon>
        <taxon>Melampsoraceae</taxon>
        <taxon>Melampsora</taxon>
    </lineage>
</organism>
<name>F4RJT3_MELLP</name>
<dbReference type="RefSeq" id="XP_007409347.1">
    <property type="nucleotide sequence ID" value="XM_007409285.1"/>
</dbReference>
<protein>
    <submittedName>
        <fullName evidence="2">Uncharacterized protein</fullName>
    </submittedName>
</protein>
<dbReference type="KEGG" id="mlr:MELLADRAFT_105931"/>
<evidence type="ECO:0000313" key="2">
    <source>
        <dbReference type="EMBL" id="EGG07440.1"/>
    </source>
</evidence>
<dbReference type="VEuPathDB" id="FungiDB:MELLADRAFT_105931"/>
<accession>F4RJT3</accession>
<dbReference type="EMBL" id="GL883104">
    <property type="protein sequence ID" value="EGG07440.1"/>
    <property type="molecule type" value="Genomic_DNA"/>
</dbReference>
<sequence length="138" mass="15872">MATNISGFITITSLNIHCSPVPAPDSALTTSDTPGPQLEPEPRRSPLLARANTEPFIYEQNPIPEDIWIKLSTVPTHLRFILDPRCNLWDVRVQCDLLRQLIRHFSPHVFVRVRTSKAEYVRIFYDNVVSEFGQFYGY</sequence>
<dbReference type="AlphaFoldDB" id="F4RJT3"/>
<keyword evidence="3" id="KW-1185">Reference proteome</keyword>
<gene>
    <name evidence="2" type="ORF">MELLADRAFT_105931</name>
</gene>
<reference evidence="3" key="1">
    <citation type="journal article" date="2011" name="Proc. Natl. Acad. Sci. U.S.A.">
        <title>Obligate biotrophy features unraveled by the genomic analysis of rust fungi.</title>
        <authorList>
            <person name="Duplessis S."/>
            <person name="Cuomo C.A."/>
            <person name="Lin Y.-C."/>
            <person name="Aerts A."/>
            <person name="Tisserant E."/>
            <person name="Veneault-Fourrey C."/>
            <person name="Joly D.L."/>
            <person name="Hacquard S."/>
            <person name="Amselem J."/>
            <person name="Cantarel B.L."/>
            <person name="Chiu R."/>
            <person name="Coutinho P.M."/>
            <person name="Feau N."/>
            <person name="Field M."/>
            <person name="Frey P."/>
            <person name="Gelhaye E."/>
            <person name="Goldberg J."/>
            <person name="Grabherr M.G."/>
            <person name="Kodira C.D."/>
            <person name="Kohler A."/>
            <person name="Kuees U."/>
            <person name="Lindquist E.A."/>
            <person name="Lucas S.M."/>
            <person name="Mago R."/>
            <person name="Mauceli E."/>
            <person name="Morin E."/>
            <person name="Murat C."/>
            <person name="Pangilinan J.L."/>
            <person name="Park R."/>
            <person name="Pearson M."/>
            <person name="Quesneville H."/>
            <person name="Rouhier N."/>
            <person name="Sakthikumar S."/>
            <person name="Salamov A.A."/>
            <person name="Schmutz J."/>
            <person name="Selles B."/>
            <person name="Shapiro H."/>
            <person name="Tanguay P."/>
            <person name="Tuskan G.A."/>
            <person name="Henrissat B."/>
            <person name="Van de Peer Y."/>
            <person name="Rouze P."/>
            <person name="Ellis J.G."/>
            <person name="Dodds P.N."/>
            <person name="Schein J.E."/>
            <person name="Zhong S."/>
            <person name="Hamelin R.C."/>
            <person name="Grigoriev I.V."/>
            <person name="Szabo L.J."/>
            <person name="Martin F."/>
        </authorList>
    </citation>
    <scope>NUCLEOTIDE SEQUENCE [LARGE SCALE GENOMIC DNA]</scope>
    <source>
        <strain evidence="3">98AG31 / pathotype 3-4-7</strain>
    </source>
</reference>
<proteinExistence type="predicted"/>
<evidence type="ECO:0000256" key="1">
    <source>
        <dbReference type="SAM" id="MobiDB-lite"/>
    </source>
</evidence>
<evidence type="ECO:0000313" key="3">
    <source>
        <dbReference type="Proteomes" id="UP000001072"/>
    </source>
</evidence>